<organism evidence="2 3">
    <name type="scientific">Tetraparma gracilis</name>
    <dbReference type="NCBI Taxonomy" id="2962635"/>
    <lineage>
        <taxon>Eukaryota</taxon>
        <taxon>Sar</taxon>
        <taxon>Stramenopiles</taxon>
        <taxon>Ochrophyta</taxon>
        <taxon>Bolidophyceae</taxon>
        <taxon>Parmales</taxon>
        <taxon>Triparmaceae</taxon>
        <taxon>Tetraparma</taxon>
    </lineage>
</organism>
<reference evidence="2 3" key="1">
    <citation type="journal article" date="2023" name="Commun. Biol.">
        <title>Genome analysis of Parmales, the sister group of diatoms, reveals the evolutionary specialization of diatoms from phago-mixotrophs to photoautotrophs.</title>
        <authorList>
            <person name="Ban H."/>
            <person name="Sato S."/>
            <person name="Yoshikawa S."/>
            <person name="Yamada K."/>
            <person name="Nakamura Y."/>
            <person name="Ichinomiya M."/>
            <person name="Sato N."/>
            <person name="Blanc-Mathieu R."/>
            <person name="Endo H."/>
            <person name="Kuwata A."/>
            <person name="Ogata H."/>
        </authorList>
    </citation>
    <scope>NUCLEOTIDE SEQUENCE [LARGE SCALE GENOMIC DNA]</scope>
</reference>
<keyword evidence="3" id="KW-1185">Reference proteome</keyword>
<keyword evidence="1" id="KW-0472">Membrane</keyword>
<proteinExistence type="predicted"/>
<gene>
    <name evidence="2" type="ORF">TeGR_g36</name>
</gene>
<feature type="transmembrane region" description="Helical" evidence="1">
    <location>
        <begin position="6"/>
        <end position="23"/>
    </location>
</feature>
<sequence>MDYLHSTFFLGPLLVVVYLYLSVRHQLKFSRAPLVVLASWLLYVLFFNYLANLTFSTLHLNILARMWQQASVAGYAVAGAGAAMALEYAPQGKGVDAGVSLVLLLASAVPIHLNYKDMDR</sequence>
<dbReference type="Proteomes" id="UP001165060">
    <property type="component" value="Unassembled WGS sequence"/>
</dbReference>
<feature type="non-terminal residue" evidence="2">
    <location>
        <position position="120"/>
    </location>
</feature>
<comment type="caution">
    <text evidence="2">The sequence shown here is derived from an EMBL/GenBank/DDBJ whole genome shotgun (WGS) entry which is preliminary data.</text>
</comment>
<keyword evidence="1" id="KW-1133">Transmembrane helix</keyword>
<protein>
    <submittedName>
        <fullName evidence="2">Uncharacterized protein</fullName>
    </submittedName>
</protein>
<evidence type="ECO:0000256" key="1">
    <source>
        <dbReference type="SAM" id="Phobius"/>
    </source>
</evidence>
<feature type="transmembrane region" description="Helical" evidence="1">
    <location>
        <begin position="35"/>
        <end position="55"/>
    </location>
</feature>
<dbReference type="EMBL" id="BRYB01004725">
    <property type="protein sequence ID" value="GMI35777.1"/>
    <property type="molecule type" value="Genomic_DNA"/>
</dbReference>
<evidence type="ECO:0000313" key="2">
    <source>
        <dbReference type="EMBL" id="GMI35777.1"/>
    </source>
</evidence>
<feature type="transmembrane region" description="Helical" evidence="1">
    <location>
        <begin position="98"/>
        <end position="115"/>
    </location>
</feature>
<keyword evidence="1" id="KW-0812">Transmembrane</keyword>
<name>A0ABQ6MZ39_9STRA</name>
<evidence type="ECO:0000313" key="3">
    <source>
        <dbReference type="Proteomes" id="UP001165060"/>
    </source>
</evidence>
<accession>A0ABQ6MZ39</accession>